<dbReference type="InterPro" id="IPR029063">
    <property type="entry name" value="SAM-dependent_MTases_sf"/>
</dbReference>
<dbReference type="EMBL" id="LIBJ01000353">
    <property type="protein sequence ID" value="KRO46139.1"/>
    <property type="molecule type" value="Genomic_DNA"/>
</dbReference>
<comment type="caution">
    <text evidence="2">The sequence shown here is derived from an EMBL/GenBank/DDBJ whole genome shotgun (WGS) entry which is preliminary data.</text>
</comment>
<evidence type="ECO:0000259" key="1">
    <source>
        <dbReference type="Pfam" id="PF13649"/>
    </source>
</evidence>
<feature type="domain" description="Methyltransferase" evidence="1">
    <location>
        <begin position="66"/>
        <end position="163"/>
    </location>
</feature>
<dbReference type="CDD" id="cd02440">
    <property type="entry name" value="AdoMet_MTases"/>
    <property type="match status" value="1"/>
</dbReference>
<dbReference type="Gene3D" id="3.40.50.150">
    <property type="entry name" value="Vaccinia Virus protein VP39"/>
    <property type="match status" value="1"/>
</dbReference>
<dbReference type="SUPFAM" id="SSF53335">
    <property type="entry name" value="S-adenosyl-L-methionine-dependent methyltransferases"/>
    <property type="match status" value="1"/>
</dbReference>
<reference evidence="2 3" key="1">
    <citation type="submission" date="2015-10" db="EMBL/GenBank/DDBJ databases">
        <title>Metagenome-Assembled Genomes uncover a global brackish microbiome.</title>
        <authorList>
            <person name="Hugerth L.W."/>
            <person name="Larsson J."/>
            <person name="Alneberg J."/>
            <person name="Lindh M.V."/>
            <person name="Legrand C."/>
            <person name="Pinhassi J."/>
            <person name="Andersson A.F."/>
        </authorList>
    </citation>
    <scope>NUCLEOTIDE SEQUENCE [LARGE SCALE GENOMIC DNA]</scope>
    <source>
        <strain evidence="2">BACL6 MAG-120924-bin43</strain>
    </source>
</reference>
<evidence type="ECO:0000313" key="3">
    <source>
        <dbReference type="Proteomes" id="UP000051017"/>
    </source>
</evidence>
<dbReference type="InterPro" id="IPR041698">
    <property type="entry name" value="Methyltransf_25"/>
</dbReference>
<dbReference type="Proteomes" id="UP000051017">
    <property type="component" value="Unassembled WGS sequence"/>
</dbReference>
<name>A0A0R2QAL8_9ACTN</name>
<accession>A0A0R2QAL8</accession>
<sequence>MTDDNESSINLEDAYALQTPQDNKALYRNWASTYDADFAQRNKYVYPKSIATICARLVDTISPLNILDIGCGTGIVGTCLSELLTAGIIDGVDISPEMLNVASTKSRIDAKPVYHQLFEADLTEPISFANAKYDVAISAGTFTHGHLGPDALINALSVLRPGGRMVVGINKEHFSSNGFQAALQKANESQQISTPTFSEVQIYDQGSPHYGDLALVTSFLVLSPA</sequence>
<organism evidence="2 3">
    <name type="scientific">Acidimicrobiia bacterium BACL6 MAG-120924-bin43</name>
    <dbReference type="NCBI Taxonomy" id="1655583"/>
    <lineage>
        <taxon>Bacteria</taxon>
        <taxon>Bacillati</taxon>
        <taxon>Actinomycetota</taxon>
        <taxon>Acidimicrobiia</taxon>
        <taxon>acIV cluster</taxon>
    </lineage>
</organism>
<evidence type="ECO:0000313" key="2">
    <source>
        <dbReference type="EMBL" id="KRO46139.1"/>
    </source>
</evidence>
<gene>
    <name evidence="2" type="ORF">ABR75_02650</name>
</gene>
<dbReference type="GO" id="GO:0010420">
    <property type="term" value="F:polyprenyldihydroxybenzoate methyltransferase activity"/>
    <property type="evidence" value="ECO:0007669"/>
    <property type="project" value="TreeGrafter"/>
</dbReference>
<dbReference type="Pfam" id="PF13649">
    <property type="entry name" value="Methyltransf_25"/>
    <property type="match status" value="1"/>
</dbReference>
<dbReference type="AlphaFoldDB" id="A0A0R2QAL8"/>
<dbReference type="PANTHER" id="PTHR43464:SF23">
    <property type="entry name" value="JUVENILE HORMONE ACID O-METHYLTRANSFERASE"/>
    <property type="match status" value="1"/>
</dbReference>
<protein>
    <recommendedName>
        <fullName evidence="1">Methyltransferase domain-containing protein</fullName>
    </recommendedName>
</protein>
<proteinExistence type="predicted"/>
<dbReference type="PANTHER" id="PTHR43464">
    <property type="entry name" value="METHYLTRANSFERASE"/>
    <property type="match status" value="1"/>
</dbReference>